<accession>A0A1E3QQU6</accession>
<reference evidence="4" key="1">
    <citation type="submission" date="2016-05" db="EMBL/GenBank/DDBJ databases">
        <title>Comparative genomics of biotechnologically important yeasts.</title>
        <authorList>
            <consortium name="DOE Joint Genome Institute"/>
            <person name="Riley R."/>
            <person name="Haridas S."/>
            <person name="Wolfe K.H."/>
            <person name="Lopes M.R."/>
            <person name="Hittinger C.T."/>
            <person name="Goker M."/>
            <person name="Salamov A."/>
            <person name="Wisecaver J."/>
            <person name="Long T.M."/>
            <person name="Aerts A.L."/>
            <person name="Barry K."/>
            <person name="Choi C."/>
            <person name="Clum A."/>
            <person name="Coughlan A.Y."/>
            <person name="Deshpande S."/>
            <person name="Douglass A.P."/>
            <person name="Hanson S.J."/>
            <person name="Klenk H.-P."/>
            <person name="Labutti K."/>
            <person name="Lapidus A."/>
            <person name="Lindquist E."/>
            <person name="Lipzen A."/>
            <person name="Meier-Kolthoff J.P."/>
            <person name="Ohm R.A."/>
            <person name="Otillar R.P."/>
            <person name="Pangilinan J."/>
            <person name="Peng Y."/>
            <person name="Rokas A."/>
            <person name="Rosa C.A."/>
            <person name="Scheuner C."/>
            <person name="Sibirny A.A."/>
            <person name="Slot J.C."/>
            <person name="Stielow J.B."/>
            <person name="Sun H."/>
            <person name="Kurtzman C.P."/>
            <person name="Blackwell M."/>
            <person name="Grigoriev I.V."/>
            <person name="Jeffries T.W."/>
        </authorList>
    </citation>
    <scope>NUCLEOTIDE SEQUENCE [LARGE SCALE GENOMIC DNA]</scope>
    <source>
        <strain evidence="4">NRRL Y-12698</strain>
    </source>
</reference>
<organism evidence="3 4">
    <name type="scientific">Babjeviella inositovora NRRL Y-12698</name>
    <dbReference type="NCBI Taxonomy" id="984486"/>
    <lineage>
        <taxon>Eukaryota</taxon>
        <taxon>Fungi</taxon>
        <taxon>Dikarya</taxon>
        <taxon>Ascomycota</taxon>
        <taxon>Saccharomycotina</taxon>
        <taxon>Pichiomycetes</taxon>
        <taxon>Serinales incertae sedis</taxon>
        <taxon>Babjeviella</taxon>
    </lineage>
</organism>
<dbReference type="GO" id="GO:0008270">
    <property type="term" value="F:zinc ion binding"/>
    <property type="evidence" value="ECO:0007669"/>
    <property type="project" value="UniProtKB-UniRule"/>
</dbReference>
<dbReference type="STRING" id="984486.A0A1E3QQU6"/>
<dbReference type="EMBL" id="KV454431">
    <property type="protein sequence ID" value="ODQ80051.1"/>
    <property type="molecule type" value="Genomic_DNA"/>
</dbReference>
<dbReference type="CDD" id="cd23024">
    <property type="entry name" value="zf-HIT_ZNHIT2-3"/>
    <property type="match status" value="1"/>
</dbReference>
<dbReference type="PROSITE" id="PS51083">
    <property type="entry name" value="ZF_HIT"/>
    <property type="match status" value="1"/>
</dbReference>
<dbReference type="InterPro" id="IPR007529">
    <property type="entry name" value="Znf_HIT"/>
</dbReference>
<keyword evidence="4" id="KW-1185">Reference proteome</keyword>
<dbReference type="SUPFAM" id="SSF144232">
    <property type="entry name" value="HIT/MYND zinc finger-like"/>
    <property type="match status" value="1"/>
</dbReference>
<evidence type="ECO:0000313" key="3">
    <source>
        <dbReference type="EMBL" id="ODQ80051.1"/>
    </source>
</evidence>
<dbReference type="PANTHER" id="PTHR15555:SF0">
    <property type="entry name" value="ZINC FINGER HIT DOMAIN-CONTAINING PROTEIN 2"/>
    <property type="match status" value="1"/>
</dbReference>
<dbReference type="Pfam" id="PF04438">
    <property type="entry name" value="zf-HIT"/>
    <property type="match status" value="1"/>
</dbReference>
<evidence type="ECO:0000259" key="2">
    <source>
        <dbReference type="PROSITE" id="PS51083"/>
    </source>
</evidence>
<keyword evidence="1" id="KW-0862">Zinc</keyword>
<dbReference type="RefSeq" id="XP_018985379.1">
    <property type="nucleotide sequence ID" value="XM_019128953.1"/>
</dbReference>
<name>A0A1E3QQU6_9ASCO</name>
<dbReference type="GeneID" id="30146806"/>
<gene>
    <name evidence="3" type="ORF">BABINDRAFT_161692</name>
</gene>
<dbReference type="InterPro" id="IPR039646">
    <property type="entry name" value="ZNHIT2"/>
</dbReference>
<keyword evidence="1" id="KW-0479">Metal-binding</keyword>
<dbReference type="OrthoDB" id="4088682at2759"/>
<evidence type="ECO:0000256" key="1">
    <source>
        <dbReference type="PROSITE-ProRule" id="PRU00453"/>
    </source>
</evidence>
<dbReference type="Proteomes" id="UP000094336">
    <property type="component" value="Unassembled WGS sequence"/>
</dbReference>
<sequence>MLKPLGSVGSGKIVSSQQLNLCGLCHCTLANYTCPRCAELYCSLKCYKSEAHVACSEKFYEKSVKEVMRDKNEGSERDKQKLVGIIDRFDQSTDGSWKYELPEPLQKLREQVKTELPEIDDSDRPLSREEEMELERLINDADTKKLYSLLTAEQQKEFANMLAESNYEVDYD</sequence>
<dbReference type="Gene3D" id="3.30.60.190">
    <property type="match status" value="1"/>
</dbReference>
<keyword evidence="1" id="KW-0863">Zinc-finger</keyword>
<dbReference type="PANTHER" id="PTHR15555">
    <property type="entry name" value="ZINC FINGER HIT DOMAIN CONTAINING PROTEIN 2 PROTEIN FON -RELATED"/>
    <property type="match status" value="1"/>
</dbReference>
<feature type="domain" description="HIT-type" evidence="2">
    <location>
        <begin position="22"/>
        <end position="55"/>
    </location>
</feature>
<evidence type="ECO:0000313" key="4">
    <source>
        <dbReference type="Proteomes" id="UP000094336"/>
    </source>
</evidence>
<proteinExistence type="predicted"/>
<protein>
    <recommendedName>
        <fullName evidence="2">HIT-type domain-containing protein</fullName>
    </recommendedName>
</protein>
<dbReference type="AlphaFoldDB" id="A0A1E3QQU6"/>